<dbReference type="SUPFAM" id="SSF52540">
    <property type="entry name" value="P-loop containing nucleoside triphosphate hydrolases"/>
    <property type="match status" value="1"/>
</dbReference>
<dbReference type="InterPro" id="IPR027417">
    <property type="entry name" value="P-loop_NTPase"/>
</dbReference>
<dbReference type="Gene3D" id="3.40.50.300">
    <property type="entry name" value="P-loop containing nucleotide triphosphate hydrolases"/>
    <property type="match status" value="1"/>
</dbReference>
<name>A0A6H1ZS26_9ZZZZ</name>
<proteinExistence type="predicted"/>
<dbReference type="EMBL" id="MT141388">
    <property type="protein sequence ID" value="QJA59921.1"/>
    <property type="molecule type" value="Genomic_DNA"/>
</dbReference>
<dbReference type="AlphaFoldDB" id="A0A6H1ZS26"/>
<dbReference type="EMBL" id="MT144168">
    <property type="protein sequence ID" value="QJA50000.1"/>
    <property type="molecule type" value="Genomic_DNA"/>
</dbReference>
<reference evidence="1" key="1">
    <citation type="submission" date="2020-03" db="EMBL/GenBank/DDBJ databases">
        <title>The deep terrestrial virosphere.</title>
        <authorList>
            <person name="Holmfeldt K."/>
            <person name="Nilsson E."/>
            <person name="Simone D."/>
            <person name="Lopez-Fernandez M."/>
            <person name="Wu X."/>
            <person name="de Brujin I."/>
            <person name="Lundin D."/>
            <person name="Andersson A."/>
            <person name="Bertilsson S."/>
            <person name="Dopson M."/>
        </authorList>
    </citation>
    <scope>NUCLEOTIDE SEQUENCE</scope>
    <source>
        <strain evidence="2">MM415B01221</strain>
        <strain evidence="1">TM448A01550</strain>
    </source>
</reference>
<evidence type="ECO:0000313" key="2">
    <source>
        <dbReference type="EMBL" id="QJA59921.1"/>
    </source>
</evidence>
<accession>A0A6H1ZS26</accession>
<gene>
    <name evidence="2" type="ORF">MM415B01221_0030</name>
    <name evidence="1" type="ORF">TM448A01550_0015</name>
</gene>
<sequence length="335" mass="37694">MVGLSNQGFWVVDPETGEDRFALYSELEADVVQAFIKPVGGFIFPAGMFMLSGLPDAPFYVKDWLPKRGKSLLYAPAKAGKSFLSMQLSRCIGAGLPFLGLTTIQAKVLYIQFELGEEILQGRLKATGKEYENVWVGTTFSLKLDTTEGKKRLRTAMEAVEPNVLILDPLYKAIIGEENDSHDIREVLDFLDEIIEMFNCSIFLIHHAGYDISKRARGSTVFEDWVDSYIQMRRTSKKGEILKVKIEPIFLRHAPLPEEPILAELGEDFEFHTIGGEPTVKERVAEFIRVTRAEVTPKQLFAQGIGSNTSVYESLGELEKEGKVEKVGRGLYCWR</sequence>
<protein>
    <submittedName>
        <fullName evidence="1">Putative ATPase domain containing protein</fullName>
    </submittedName>
</protein>
<evidence type="ECO:0000313" key="1">
    <source>
        <dbReference type="EMBL" id="QJA50000.1"/>
    </source>
</evidence>
<dbReference type="Pfam" id="PF13481">
    <property type="entry name" value="AAA_25"/>
    <property type="match status" value="1"/>
</dbReference>
<organism evidence="1">
    <name type="scientific">viral metagenome</name>
    <dbReference type="NCBI Taxonomy" id="1070528"/>
    <lineage>
        <taxon>unclassified sequences</taxon>
        <taxon>metagenomes</taxon>
        <taxon>organismal metagenomes</taxon>
    </lineage>
</organism>